<dbReference type="GO" id="GO:0005737">
    <property type="term" value="C:cytoplasm"/>
    <property type="evidence" value="ECO:0007669"/>
    <property type="project" value="UniProtKB-ARBA"/>
</dbReference>
<gene>
    <name evidence="4" type="primary">TOR1B</name>
    <name evidence="4" type="ORF">Anas_00917</name>
</gene>
<evidence type="ECO:0000313" key="4">
    <source>
        <dbReference type="EMBL" id="KAB7495343.1"/>
    </source>
</evidence>
<reference evidence="4 5" key="1">
    <citation type="journal article" date="2019" name="PLoS Biol.">
        <title>Sex chromosomes control vertical transmission of feminizing Wolbachia symbionts in an isopod.</title>
        <authorList>
            <person name="Becking T."/>
            <person name="Chebbi M.A."/>
            <person name="Giraud I."/>
            <person name="Moumen B."/>
            <person name="Laverre T."/>
            <person name="Caubet Y."/>
            <person name="Peccoud J."/>
            <person name="Gilbert C."/>
            <person name="Cordaux R."/>
        </authorList>
    </citation>
    <scope>NUCLEOTIDE SEQUENCE [LARGE SCALE GENOMIC DNA]</scope>
    <source>
        <strain evidence="4">ANa2</strain>
        <tissue evidence="4">Whole body excluding digestive tract and cuticle</tissue>
    </source>
</reference>
<dbReference type="GO" id="GO:0012505">
    <property type="term" value="C:endomembrane system"/>
    <property type="evidence" value="ECO:0007669"/>
    <property type="project" value="UniProtKB-ARBA"/>
</dbReference>
<dbReference type="PANTHER" id="PTHR10760">
    <property type="entry name" value="TORSIN"/>
    <property type="match status" value="1"/>
</dbReference>
<comment type="similarity">
    <text evidence="1">Belongs to the ClpA/ClpB family. Torsin subfamily.</text>
</comment>
<dbReference type="AlphaFoldDB" id="A0A5N5SMT1"/>
<evidence type="ECO:0000256" key="1">
    <source>
        <dbReference type="ARBA" id="ARBA00006235"/>
    </source>
</evidence>
<protein>
    <submittedName>
        <fullName evidence="4">Torsin-1B</fullName>
    </submittedName>
</protein>
<proteinExistence type="inferred from homology"/>
<dbReference type="InterPro" id="IPR027417">
    <property type="entry name" value="P-loop_NTPase"/>
</dbReference>
<dbReference type="EMBL" id="SEYY01022731">
    <property type="protein sequence ID" value="KAB7495343.1"/>
    <property type="molecule type" value="Genomic_DNA"/>
</dbReference>
<feature type="domain" description="Torsin-1A C-terminal" evidence="3">
    <location>
        <begin position="235"/>
        <end position="267"/>
    </location>
</feature>
<feature type="chain" id="PRO_5024447050" evidence="2">
    <location>
        <begin position="21"/>
        <end position="279"/>
    </location>
</feature>
<dbReference type="Pfam" id="PF21376">
    <property type="entry name" value="TOR1A_C"/>
    <property type="match status" value="1"/>
</dbReference>
<dbReference type="GO" id="GO:0005524">
    <property type="term" value="F:ATP binding"/>
    <property type="evidence" value="ECO:0007669"/>
    <property type="project" value="InterPro"/>
</dbReference>
<dbReference type="PANTHER" id="PTHR10760:SF2">
    <property type="entry name" value="LD13476P-RELATED"/>
    <property type="match status" value="1"/>
</dbReference>
<sequence length="279" mass="31625">MPSFVASFAFLLILNNMLIAESTFGVEYWGIPTVMAVGASLYKNFDKFLGCRFSECCSLRTGSGGWMPVNISGLASSLDNNLHGQHLVKNIVLKSLKAHFSNRDPSKLQIQDWIRGNVSDCENSLFIFDEIDKMPVGMIDGIKPFIDYHESIFGVNFRKSVFLFLSNTGSREIIQKTLQNWKEGKERTSISYSDMEELIQKGAFNEQGGLHQSDLIHHSLIDFYVPFLPLERKHIELKVADDMIYFPPENQLFSTKGCKSVSSKVGFMLNEDIYEGMFN</sequence>
<evidence type="ECO:0000259" key="3">
    <source>
        <dbReference type="Pfam" id="PF21376"/>
    </source>
</evidence>
<dbReference type="Gene3D" id="3.40.50.300">
    <property type="entry name" value="P-loop containing nucleotide triphosphate hydrolases"/>
    <property type="match status" value="1"/>
</dbReference>
<comment type="caution">
    <text evidence="4">The sequence shown here is derived from an EMBL/GenBank/DDBJ whole genome shotgun (WGS) entry which is preliminary data.</text>
</comment>
<keyword evidence="5" id="KW-1185">Reference proteome</keyword>
<name>A0A5N5SMT1_9CRUS</name>
<dbReference type="OrthoDB" id="19623at2759"/>
<dbReference type="Proteomes" id="UP000326759">
    <property type="component" value="Unassembled WGS sequence"/>
</dbReference>
<keyword evidence="2" id="KW-0732">Signal</keyword>
<evidence type="ECO:0000256" key="2">
    <source>
        <dbReference type="SAM" id="SignalP"/>
    </source>
</evidence>
<evidence type="ECO:0000313" key="5">
    <source>
        <dbReference type="Proteomes" id="UP000326759"/>
    </source>
</evidence>
<organism evidence="4 5">
    <name type="scientific">Armadillidium nasatum</name>
    <dbReference type="NCBI Taxonomy" id="96803"/>
    <lineage>
        <taxon>Eukaryota</taxon>
        <taxon>Metazoa</taxon>
        <taxon>Ecdysozoa</taxon>
        <taxon>Arthropoda</taxon>
        <taxon>Crustacea</taxon>
        <taxon>Multicrustacea</taxon>
        <taxon>Malacostraca</taxon>
        <taxon>Eumalacostraca</taxon>
        <taxon>Peracarida</taxon>
        <taxon>Isopoda</taxon>
        <taxon>Oniscidea</taxon>
        <taxon>Crinocheta</taxon>
        <taxon>Armadillidiidae</taxon>
        <taxon>Armadillidium</taxon>
    </lineage>
</organism>
<dbReference type="InterPro" id="IPR010448">
    <property type="entry name" value="Torsin"/>
</dbReference>
<accession>A0A5N5SMT1</accession>
<dbReference type="GO" id="GO:0016887">
    <property type="term" value="F:ATP hydrolysis activity"/>
    <property type="evidence" value="ECO:0007669"/>
    <property type="project" value="InterPro"/>
</dbReference>
<feature type="signal peptide" evidence="2">
    <location>
        <begin position="1"/>
        <end position="20"/>
    </location>
</feature>
<dbReference type="SUPFAM" id="SSF52540">
    <property type="entry name" value="P-loop containing nucleoside triphosphate hydrolases"/>
    <property type="match status" value="1"/>
</dbReference>
<dbReference type="Pfam" id="PF06309">
    <property type="entry name" value="Torsin"/>
    <property type="match status" value="1"/>
</dbReference>
<dbReference type="InterPro" id="IPR049337">
    <property type="entry name" value="TOR1A_C"/>
</dbReference>